<feature type="compositionally biased region" description="Basic and acidic residues" evidence="1">
    <location>
        <begin position="90"/>
        <end position="101"/>
    </location>
</feature>
<dbReference type="RefSeq" id="WP_189993517.1">
    <property type="nucleotide sequence ID" value="NZ_BNCB01000005.1"/>
</dbReference>
<dbReference type="Proteomes" id="UP000646738">
    <property type="component" value="Unassembled WGS sequence"/>
</dbReference>
<feature type="compositionally biased region" description="Acidic residues" evidence="1">
    <location>
        <begin position="110"/>
        <end position="119"/>
    </location>
</feature>
<accession>A0ABQ3R4S8</accession>
<comment type="caution">
    <text evidence="2">The sequence shown here is derived from an EMBL/GenBank/DDBJ whole genome shotgun (WGS) entry which is preliminary data.</text>
</comment>
<feature type="compositionally biased region" description="Basic and acidic residues" evidence="1">
    <location>
        <begin position="269"/>
        <end position="284"/>
    </location>
</feature>
<feature type="compositionally biased region" description="Polar residues" evidence="1">
    <location>
        <begin position="21"/>
        <end position="31"/>
    </location>
</feature>
<reference evidence="3" key="1">
    <citation type="submission" date="2023-07" db="EMBL/GenBank/DDBJ databases">
        <title>Whole genome shotgun sequence of Streptomyces achromogenes subsp. rubradiris NBRC 14000.</title>
        <authorList>
            <person name="Komaki H."/>
            <person name="Tamura T."/>
        </authorList>
    </citation>
    <scope>NUCLEOTIDE SEQUENCE [LARGE SCALE GENOMIC DNA]</scope>
    <source>
        <strain evidence="3">NBRC 14000</strain>
    </source>
</reference>
<evidence type="ECO:0000313" key="2">
    <source>
        <dbReference type="EMBL" id="GHI50856.1"/>
    </source>
</evidence>
<gene>
    <name evidence="2" type="ORF">Srubr_07020</name>
</gene>
<feature type="compositionally biased region" description="Basic and acidic residues" evidence="1">
    <location>
        <begin position="185"/>
        <end position="195"/>
    </location>
</feature>
<feature type="compositionally biased region" description="Basic and acidic residues" evidence="1">
    <location>
        <begin position="68"/>
        <end position="77"/>
    </location>
</feature>
<name>A0ABQ3R4S8_STRRR</name>
<evidence type="ECO:0000313" key="3">
    <source>
        <dbReference type="Proteomes" id="UP000646738"/>
    </source>
</evidence>
<evidence type="ECO:0000256" key="1">
    <source>
        <dbReference type="SAM" id="MobiDB-lite"/>
    </source>
</evidence>
<feature type="region of interest" description="Disordered" evidence="1">
    <location>
        <begin position="1"/>
        <end position="332"/>
    </location>
</feature>
<dbReference type="EMBL" id="BNEA01000001">
    <property type="protein sequence ID" value="GHI50856.1"/>
    <property type="molecule type" value="Genomic_DNA"/>
</dbReference>
<sequence>MSVDGPETPDVQEIPGPADDGSSQGSDQPGHTTMEDIIAADAFRSGAEGQEAIDGASDGPAEPVNGDRGTEKPRSEASGDNVPEEPGEPVDSRSPGHDETGHATAGDMDAVGDADDEAHDGDAESIPLKSEDPPSAPADDRAAMGVDLGDLESLGKRSAESNDAGEGSALTAETADDEELAAPEKGTEATRREGDGYVTDSPAIELHGSHGDIEESADRSELDEREPHDDSADVRGRDSAEDSRWDRSPTASEEPDALQDSGDPAVGEEPARVESIDPVDDRRHAAQNHGLIDEAGPVPVEDEAEVDGAGPGADAPERLHAFGNKEAPRPVRLDRDLEVEDADDIVGPFAPESPTDHVLGASTFIDPERAPATGQYHVLPQDAVLPPGLGLHADGEDMGGNAPWGHRTIYPAEQMSAGDFRDRVAALDWQWAGNKRKSKK</sequence>
<organism evidence="2 3">
    <name type="scientific">Streptomyces rubradiris</name>
    <name type="common">Streptomyces achromogenes subsp. rubradiris</name>
    <dbReference type="NCBI Taxonomy" id="285531"/>
    <lineage>
        <taxon>Bacteria</taxon>
        <taxon>Bacillati</taxon>
        <taxon>Actinomycetota</taxon>
        <taxon>Actinomycetes</taxon>
        <taxon>Kitasatosporales</taxon>
        <taxon>Streptomycetaceae</taxon>
        <taxon>Streptomyces</taxon>
    </lineage>
</organism>
<protein>
    <submittedName>
        <fullName evidence="2">Uncharacterized protein</fullName>
    </submittedName>
</protein>
<feature type="compositionally biased region" description="Basic and acidic residues" evidence="1">
    <location>
        <begin position="207"/>
        <end position="247"/>
    </location>
</feature>
<keyword evidence="3" id="KW-1185">Reference proteome</keyword>
<proteinExistence type="predicted"/>